<reference evidence="2" key="1">
    <citation type="submission" date="2018-10" db="EMBL/GenBank/DDBJ databases">
        <title>Hidden diversity of soil giant viruses.</title>
        <authorList>
            <person name="Schulz F."/>
            <person name="Alteio L."/>
            <person name="Goudeau D."/>
            <person name="Ryan E.M."/>
            <person name="Malmstrom R.R."/>
            <person name="Blanchard J."/>
            <person name="Woyke T."/>
        </authorList>
    </citation>
    <scope>NUCLEOTIDE SEQUENCE</scope>
    <source>
        <strain evidence="2">HYV1</strain>
    </source>
</reference>
<feature type="region of interest" description="Disordered" evidence="1">
    <location>
        <begin position="77"/>
        <end position="124"/>
    </location>
</feature>
<accession>A0A3G5ACE7</accession>
<sequence length="124" mass="13474">HGDPGKNEDGKMIKVVHINEDVSDNRAENLKWGPKDSIDETSGINEGSKNTAELVDADEIKKAIKPKKKKVDVLQNVTGETNQGSGNSTELVDVDATKKAAEQKTPKKILVRGRKKKEGAIQNS</sequence>
<feature type="non-terminal residue" evidence="2">
    <location>
        <position position="1"/>
    </location>
</feature>
<dbReference type="EMBL" id="MK072434">
    <property type="protein sequence ID" value="AYV84905.1"/>
    <property type="molecule type" value="Genomic_DNA"/>
</dbReference>
<protein>
    <submittedName>
        <fullName evidence="2">Uncharacterized protein</fullName>
    </submittedName>
</protein>
<evidence type="ECO:0000313" key="2">
    <source>
        <dbReference type="EMBL" id="AYV84905.1"/>
    </source>
</evidence>
<feature type="compositionally biased region" description="Basic and acidic residues" evidence="1">
    <location>
        <begin position="95"/>
        <end position="105"/>
    </location>
</feature>
<organism evidence="2">
    <name type="scientific">Hyperionvirus sp</name>
    <dbReference type="NCBI Taxonomy" id="2487770"/>
    <lineage>
        <taxon>Viruses</taxon>
        <taxon>Varidnaviria</taxon>
        <taxon>Bamfordvirae</taxon>
        <taxon>Nucleocytoviricota</taxon>
        <taxon>Megaviricetes</taxon>
        <taxon>Imitervirales</taxon>
        <taxon>Mimiviridae</taxon>
        <taxon>Klosneuvirinae</taxon>
    </lineage>
</organism>
<gene>
    <name evidence="2" type="ORF">Hyperionvirus52_6</name>
</gene>
<evidence type="ECO:0000256" key="1">
    <source>
        <dbReference type="SAM" id="MobiDB-lite"/>
    </source>
</evidence>
<feature type="compositionally biased region" description="Basic residues" evidence="1">
    <location>
        <begin position="106"/>
        <end position="117"/>
    </location>
</feature>
<name>A0A3G5ACE7_9VIRU</name>
<proteinExistence type="predicted"/>
<feature type="compositionally biased region" description="Basic and acidic residues" evidence="1">
    <location>
        <begin position="26"/>
        <end position="38"/>
    </location>
</feature>
<feature type="region of interest" description="Disordered" evidence="1">
    <location>
        <begin position="26"/>
        <end position="46"/>
    </location>
</feature>
<feature type="compositionally biased region" description="Polar residues" evidence="1">
    <location>
        <begin position="77"/>
        <end position="90"/>
    </location>
</feature>